<organism evidence="1 2">
    <name type="scientific">Phlyctema vagabunda</name>
    <dbReference type="NCBI Taxonomy" id="108571"/>
    <lineage>
        <taxon>Eukaryota</taxon>
        <taxon>Fungi</taxon>
        <taxon>Dikarya</taxon>
        <taxon>Ascomycota</taxon>
        <taxon>Pezizomycotina</taxon>
        <taxon>Leotiomycetes</taxon>
        <taxon>Helotiales</taxon>
        <taxon>Dermateaceae</taxon>
        <taxon>Phlyctema</taxon>
    </lineage>
</organism>
<accession>A0ABR4PP86</accession>
<name>A0ABR4PP86_9HELO</name>
<sequence>MITFTNINVTNGLPANFVLMGHGTQQISINVGNTVNVPNCMLVALNYNGTLWQCPPNQDHDIVGPGTTATITTGMIIGAAPLVNVYDAQGNFLLYYDFSY</sequence>
<comment type="caution">
    <text evidence="1">The sequence shown here is derived from an EMBL/GenBank/DDBJ whole genome shotgun (WGS) entry which is preliminary data.</text>
</comment>
<evidence type="ECO:0000313" key="1">
    <source>
        <dbReference type="EMBL" id="KAL3425143.1"/>
    </source>
</evidence>
<dbReference type="EMBL" id="JBFCZG010000003">
    <property type="protein sequence ID" value="KAL3425143.1"/>
    <property type="molecule type" value="Genomic_DNA"/>
</dbReference>
<protein>
    <submittedName>
        <fullName evidence="1">Uncharacterized protein</fullName>
    </submittedName>
</protein>
<proteinExistence type="predicted"/>
<gene>
    <name evidence="1" type="ORF">PVAG01_04424</name>
</gene>
<dbReference type="Proteomes" id="UP001629113">
    <property type="component" value="Unassembled WGS sequence"/>
</dbReference>
<reference evidence="1 2" key="1">
    <citation type="submission" date="2024-06" db="EMBL/GenBank/DDBJ databases">
        <title>Complete genome of Phlyctema vagabunda strain 19-DSS-EL-015.</title>
        <authorList>
            <person name="Fiorenzani C."/>
        </authorList>
    </citation>
    <scope>NUCLEOTIDE SEQUENCE [LARGE SCALE GENOMIC DNA]</scope>
    <source>
        <strain evidence="1 2">19-DSS-EL-015</strain>
    </source>
</reference>
<evidence type="ECO:0000313" key="2">
    <source>
        <dbReference type="Proteomes" id="UP001629113"/>
    </source>
</evidence>
<keyword evidence="2" id="KW-1185">Reference proteome</keyword>